<evidence type="ECO:0000313" key="1">
    <source>
        <dbReference type="EMBL" id="SON48934.1"/>
    </source>
</evidence>
<name>A0A2N8ZAI7_9VIBR</name>
<accession>A0A2N8ZAI7</accession>
<dbReference type="Proteomes" id="UP000235828">
    <property type="component" value="Chromosome A"/>
</dbReference>
<protein>
    <submittedName>
        <fullName evidence="1">Uncharacterized protein</fullName>
    </submittedName>
</protein>
<organism evidence="1 2">
    <name type="scientific">Vibrio tapetis subsp. tapetis</name>
    <dbReference type="NCBI Taxonomy" id="1671868"/>
    <lineage>
        <taxon>Bacteria</taxon>
        <taxon>Pseudomonadati</taxon>
        <taxon>Pseudomonadota</taxon>
        <taxon>Gammaproteobacteria</taxon>
        <taxon>Vibrionales</taxon>
        <taxon>Vibrionaceae</taxon>
        <taxon>Vibrio</taxon>
    </lineage>
</organism>
<proteinExistence type="predicted"/>
<dbReference type="AlphaFoldDB" id="A0A2N8ZAI7"/>
<dbReference type="KEGG" id="vta:A0955"/>
<gene>
    <name evidence="1" type="ORF">VTAP4600_A0955</name>
</gene>
<dbReference type="EMBL" id="LT960611">
    <property type="protein sequence ID" value="SON48934.1"/>
    <property type="molecule type" value="Genomic_DNA"/>
</dbReference>
<keyword evidence="2" id="KW-1185">Reference proteome</keyword>
<reference evidence="1 2" key="1">
    <citation type="submission" date="2017-10" db="EMBL/GenBank/DDBJ databases">
        <authorList>
            <person name="Banno H."/>
            <person name="Chua N.-H."/>
        </authorList>
    </citation>
    <scope>NUCLEOTIDE SEQUENCE [LARGE SCALE GENOMIC DNA]</scope>
    <source>
        <strain evidence="1">Vibrio tapetis CECT4600</strain>
    </source>
</reference>
<sequence length="65" mass="7557">MLLQPEIRTLDSNKDNGNFCMIYSLIFVVPPTYLSSDENKWSKVVIGHFGTCAYRERQIVDRAKF</sequence>
<evidence type="ECO:0000313" key="2">
    <source>
        <dbReference type="Proteomes" id="UP000235828"/>
    </source>
</evidence>